<evidence type="ECO:0000313" key="4">
    <source>
        <dbReference type="Proteomes" id="UP000226431"/>
    </source>
</evidence>
<keyword evidence="4" id="KW-1185">Reference proteome</keyword>
<name>A0A2C5XY68_9HYPO</name>
<comment type="caution">
    <text evidence="3">The sequence shown here is derived from an EMBL/GenBank/DDBJ whole genome shotgun (WGS) entry which is preliminary data.</text>
</comment>
<dbReference type="EMBL" id="NJES01000012">
    <property type="protein sequence ID" value="PHH80629.1"/>
    <property type="molecule type" value="Genomic_DNA"/>
</dbReference>
<dbReference type="Gene3D" id="1.10.287.1490">
    <property type="match status" value="1"/>
</dbReference>
<evidence type="ECO:0000313" key="3">
    <source>
        <dbReference type="EMBL" id="PHH80629.1"/>
    </source>
</evidence>
<keyword evidence="1" id="KW-0175">Coiled coil</keyword>
<feature type="region of interest" description="Disordered" evidence="2">
    <location>
        <begin position="1"/>
        <end position="149"/>
    </location>
</feature>
<evidence type="ECO:0000256" key="1">
    <source>
        <dbReference type="SAM" id="Coils"/>
    </source>
</evidence>
<feature type="compositionally biased region" description="Basic and acidic residues" evidence="2">
    <location>
        <begin position="581"/>
        <end position="591"/>
    </location>
</feature>
<feature type="region of interest" description="Disordered" evidence="2">
    <location>
        <begin position="558"/>
        <end position="598"/>
    </location>
</feature>
<gene>
    <name evidence="3" type="ORF">CDD80_632</name>
</gene>
<feature type="compositionally biased region" description="Polar residues" evidence="2">
    <location>
        <begin position="1"/>
        <end position="10"/>
    </location>
</feature>
<reference evidence="3 4" key="1">
    <citation type="submission" date="2017-06" db="EMBL/GenBank/DDBJ databases">
        <title>Ant-infecting Ophiocordyceps genomes reveal a high diversity of potential behavioral manipulation genes and a possible major role for enterotoxins.</title>
        <authorList>
            <person name="De Bekker C."/>
            <person name="Evans H.C."/>
            <person name="Brachmann A."/>
            <person name="Hughes D.P."/>
        </authorList>
    </citation>
    <scope>NUCLEOTIDE SEQUENCE [LARGE SCALE GENOMIC DNA]</scope>
    <source>
        <strain evidence="3 4">Map16</strain>
    </source>
</reference>
<dbReference type="Proteomes" id="UP000226431">
    <property type="component" value="Unassembled WGS sequence"/>
</dbReference>
<dbReference type="STRING" id="2004952.A0A2C5XY68"/>
<protein>
    <recommendedName>
        <fullName evidence="5">Autophagy-related protein 28</fullName>
    </recommendedName>
</protein>
<sequence length="650" mass="70858">MGPLSPSISSRLVDDEVAMSSRSSSHQNAFEIPLNRLEPRPDSAPHSPEDSFPQARLRRSAATGAGSYRDTGIWSDGPQSPASSSKTRLPPMFSGPPPPISSSIIGHLSSSSKQRGSQHGVASPASSTKDSPLFGQRLDPLPSQTSDSTWRGLLRRQRALEKQIQQLLDLQASALVAGGAGGLDASSAEHGDGYSEDGSVTPTGTVESAVAASSRMQKSLYVPPRSTPEGNVIPVRQPARSRLTGLRRARQGIRESLADLVGLKQEEEAYVNAALSERKRVCTRLNRLATRRSGIRNELTALESDEDEPLGKELRQLATEHDSLDDEIKRLEKQLVGMRNRRRWLKDKMDDVKSKREAGLSGYHGALKNVDAEVDALLRRPPVSPLDQSILGAGKDGAEAKSSGGPEFLRLLPERRTVEMAQTWWETEVGVLERRRARITEEQEALEQGGATWQEVVSLVTEYERGLRQLMKPSSKSPAPLVATDGEPGPALEDGMRRQLSKMDQVMSELSQRMSRAESKHWNLLICAIGAELEAFREAHGMLKSIVSDADELADDHLGGGHSGLANDLMKPSKGSSVNDGQRRQSEVHDESDNEVPPDLLVSRLDVEHERIEDQGAVALGRRDDGDVIPPGFFTDHDRGTNTDTTVAMI</sequence>
<feature type="region of interest" description="Disordered" evidence="2">
    <location>
        <begin position="472"/>
        <end position="491"/>
    </location>
</feature>
<evidence type="ECO:0008006" key="5">
    <source>
        <dbReference type="Google" id="ProtNLM"/>
    </source>
</evidence>
<feature type="compositionally biased region" description="Low complexity" evidence="2">
    <location>
        <begin position="101"/>
        <end position="112"/>
    </location>
</feature>
<dbReference type="OrthoDB" id="5342758at2759"/>
<dbReference type="AlphaFoldDB" id="A0A2C5XY68"/>
<feature type="coiled-coil region" evidence="1">
    <location>
        <begin position="285"/>
        <end position="348"/>
    </location>
</feature>
<organism evidence="3 4">
    <name type="scientific">Ophiocordyceps camponoti-rufipedis</name>
    <dbReference type="NCBI Taxonomy" id="2004952"/>
    <lineage>
        <taxon>Eukaryota</taxon>
        <taxon>Fungi</taxon>
        <taxon>Dikarya</taxon>
        <taxon>Ascomycota</taxon>
        <taxon>Pezizomycotina</taxon>
        <taxon>Sordariomycetes</taxon>
        <taxon>Hypocreomycetidae</taxon>
        <taxon>Hypocreales</taxon>
        <taxon>Ophiocordycipitaceae</taxon>
        <taxon>Ophiocordyceps</taxon>
    </lineage>
</organism>
<feature type="compositionally biased region" description="Basic and acidic residues" evidence="2">
    <location>
        <begin position="37"/>
        <end position="49"/>
    </location>
</feature>
<evidence type="ECO:0000256" key="2">
    <source>
        <dbReference type="SAM" id="MobiDB-lite"/>
    </source>
</evidence>
<proteinExistence type="predicted"/>
<accession>A0A2C5XY68</accession>
<feature type="compositionally biased region" description="Polar residues" evidence="2">
    <location>
        <begin position="77"/>
        <end position="87"/>
    </location>
</feature>